<evidence type="ECO:0000313" key="8">
    <source>
        <dbReference type="EMBL" id="AOM64783.1"/>
    </source>
</evidence>
<comment type="similarity">
    <text evidence="2 7">Belongs to the MlaE permease family.</text>
</comment>
<dbReference type="AlphaFoldDB" id="A0A1C9C8S7"/>
<gene>
    <name evidence="8" type="primary">ycf63</name>
    <name evidence="8" type="ORF">Schim_102</name>
</gene>
<dbReference type="Pfam" id="PF02405">
    <property type="entry name" value="MlaE"/>
    <property type="match status" value="1"/>
</dbReference>
<keyword evidence="3" id="KW-0813">Transport</keyword>
<comment type="subcellular location">
    <subcellularLocation>
        <location evidence="1">Membrane</location>
        <topology evidence="1">Multi-pass membrane protein</topology>
    </subcellularLocation>
</comment>
<feature type="transmembrane region" description="Helical" evidence="7">
    <location>
        <begin position="226"/>
        <end position="247"/>
    </location>
</feature>
<dbReference type="InterPro" id="IPR030802">
    <property type="entry name" value="Permease_MalE"/>
</dbReference>
<evidence type="ECO:0000256" key="2">
    <source>
        <dbReference type="ARBA" id="ARBA00007556"/>
    </source>
</evidence>
<dbReference type="InterPro" id="IPR003453">
    <property type="entry name" value="ABC_MlaE_roteobac"/>
</dbReference>
<keyword evidence="6 7" id="KW-0472">Membrane</keyword>
<evidence type="ECO:0000256" key="1">
    <source>
        <dbReference type="ARBA" id="ARBA00004141"/>
    </source>
</evidence>
<reference evidence="8" key="1">
    <citation type="journal article" date="2016" name="BMC Biol.">
        <title>Parallel evolution of highly conserved plastid genome architecture in red seaweeds and seed plants.</title>
        <authorList>
            <person name="Lee J."/>
            <person name="Cho C.H."/>
            <person name="Park S.I."/>
            <person name="Choi J.W."/>
            <person name="Song H.S."/>
            <person name="West J.A."/>
            <person name="Bhattacharya D."/>
            <person name="Yoon H.S."/>
        </authorList>
    </citation>
    <scope>NUCLEOTIDE SEQUENCE</scope>
</reference>
<feature type="transmembrane region" description="Helical" evidence="7">
    <location>
        <begin position="41"/>
        <end position="62"/>
    </location>
</feature>
<dbReference type="PANTHER" id="PTHR30188">
    <property type="entry name" value="ABC TRANSPORTER PERMEASE PROTEIN-RELATED"/>
    <property type="match status" value="1"/>
</dbReference>
<feature type="transmembrane region" description="Helical" evidence="7">
    <location>
        <begin position="12"/>
        <end position="29"/>
    </location>
</feature>
<keyword evidence="8" id="KW-0934">Plastid</keyword>
<feature type="transmembrane region" description="Helical" evidence="7">
    <location>
        <begin position="173"/>
        <end position="189"/>
    </location>
</feature>
<dbReference type="RefSeq" id="YP_009295848.1">
    <property type="nucleotide sequence ID" value="NC_031168.1"/>
</dbReference>
<evidence type="ECO:0000256" key="6">
    <source>
        <dbReference type="ARBA" id="ARBA00023136"/>
    </source>
</evidence>
<evidence type="ECO:0008006" key="9">
    <source>
        <dbReference type="Google" id="ProtNLM"/>
    </source>
</evidence>
<keyword evidence="5 7" id="KW-1133">Transmembrane helix</keyword>
<evidence type="ECO:0000256" key="7">
    <source>
        <dbReference type="RuleBase" id="RU362044"/>
    </source>
</evidence>
<evidence type="ECO:0000256" key="4">
    <source>
        <dbReference type="ARBA" id="ARBA00022692"/>
    </source>
</evidence>
<evidence type="ECO:0000256" key="3">
    <source>
        <dbReference type="ARBA" id="ARBA00022448"/>
    </source>
</evidence>
<dbReference type="EMBL" id="KX284711">
    <property type="protein sequence ID" value="AOM64783.1"/>
    <property type="molecule type" value="Genomic_DNA"/>
</dbReference>
<feature type="transmembrane region" description="Helical" evidence="7">
    <location>
        <begin position="196"/>
        <end position="214"/>
    </location>
</feature>
<keyword evidence="4 7" id="KW-0812">Transmembrane</keyword>
<dbReference type="GO" id="GO:0043190">
    <property type="term" value="C:ATP-binding cassette (ABC) transporter complex"/>
    <property type="evidence" value="ECO:0007669"/>
    <property type="project" value="InterPro"/>
</dbReference>
<proteinExistence type="inferred from homology"/>
<dbReference type="NCBIfam" id="TIGR00056">
    <property type="entry name" value="MlaE family lipid ABC transporter permease subunit"/>
    <property type="match status" value="1"/>
</dbReference>
<dbReference type="PANTHER" id="PTHR30188:SF4">
    <property type="entry name" value="PROTEIN TRIGALACTOSYLDIACYLGLYCEROL 1, CHLOROPLASTIC"/>
    <property type="match status" value="1"/>
</dbReference>
<evidence type="ECO:0000256" key="5">
    <source>
        <dbReference type="ARBA" id="ARBA00022989"/>
    </source>
</evidence>
<geneLocation type="plastid" evidence="8"/>
<organism evidence="8">
    <name type="scientific">Schimmelmannia schousboei</name>
    <dbReference type="NCBI Taxonomy" id="173468"/>
    <lineage>
        <taxon>Eukaryota</taxon>
        <taxon>Rhodophyta</taxon>
        <taxon>Florideophyceae</taxon>
        <taxon>Rhodymeniophycidae</taxon>
        <taxon>Acrosymphytales</taxon>
        <taxon>Schimmelmanniaceae</taxon>
        <taxon>Schimmelmannia</taxon>
    </lineage>
</organism>
<accession>A0A1C9C8S7</accession>
<sequence>MNLYEWLKKISIALRVAINLIFSFNIFNIDFSNVLEQMELIGPGSLTITLITAFFVGMVFTLQIAKEFLYLDAIKLIGAVLTIAFIRELSPVLTSVILIGRVGSCFTAELATMQVTEQVDALYMLGTNPLIYLVLPRVIALVCMLPVLNLFSFSTSIASSVFICHTMYDIDPIIFFVSSFSSLSILDLFKSTLKTVIFGFFIAIISCSWGLTASNGAKGVGISTTSSVVTCLLSIFILDFILSYLMFNRLDSSIKVL</sequence>
<name>A0A1C9C8S7_9FLOR</name>
<dbReference type="GO" id="GO:0005548">
    <property type="term" value="F:phospholipid transporter activity"/>
    <property type="evidence" value="ECO:0007669"/>
    <property type="project" value="TreeGrafter"/>
</dbReference>
<dbReference type="GeneID" id="29071233"/>
<protein>
    <recommendedName>
        <fullName evidence="9">ABC transporter permease</fullName>
    </recommendedName>
</protein>
<feature type="transmembrane region" description="Helical" evidence="7">
    <location>
        <begin position="130"/>
        <end position="153"/>
    </location>
</feature>